<comment type="caution">
    <text evidence="2">The sequence shown here is derived from an EMBL/GenBank/DDBJ whole genome shotgun (WGS) entry which is preliminary data.</text>
</comment>
<dbReference type="InterPro" id="IPR000835">
    <property type="entry name" value="HTH_MarR-typ"/>
</dbReference>
<keyword evidence="3" id="KW-1185">Reference proteome</keyword>
<accession>R9H4W6</accession>
<organism evidence="2 3">
    <name type="scientific">Arcticibacter svalbardensis MN12-7</name>
    <dbReference type="NCBI Taxonomy" id="1150600"/>
    <lineage>
        <taxon>Bacteria</taxon>
        <taxon>Pseudomonadati</taxon>
        <taxon>Bacteroidota</taxon>
        <taxon>Sphingobacteriia</taxon>
        <taxon>Sphingobacteriales</taxon>
        <taxon>Sphingobacteriaceae</taxon>
        <taxon>Arcticibacter</taxon>
    </lineage>
</organism>
<name>R9H4W6_9SPHI</name>
<evidence type="ECO:0000313" key="3">
    <source>
        <dbReference type="Proteomes" id="UP000014174"/>
    </source>
</evidence>
<protein>
    <submittedName>
        <fullName evidence="2">Putative transcriptional regulator, MarR family</fullName>
    </submittedName>
</protein>
<gene>
    <name evidence="2" type="ORF">ADIARSV_0604</name>
</gene>
<dbReference type="RefSeq" id="WP_016193853.1">
    <property type="nucleotide sequence ID" value="NZ_AQPN01000022.1"/>
</dbReference>
<evidence type="ECO:0000259" key="1">
    <source>
        <dbReference type="PROSITE" id="PS50995"/>
    </source>
</evidence>
<dbReference type="STRING" id="1150600.ADIARSV_0604"/>
<dbReference type="Proteomes" id="UP000014174">
    <property type="component" value="Unassembled WGS sequence"/>
</dbReference>
<dbReference type="SUPFAM" id="SSF46785">
    <property type="entry name" value="Winged helix' DNA-binding domain"/>
    <property type="match status" value="1"/>
</dbReference>
<dbReference type="EMBL" id="AQPN01000022">
    <property type="protein sequence ID" value="EOR96199.1"/>
    <property type="molecule type" value="Genomic_DNA"/>
</dbReference>
<evidence type="ECO:0000313" key="2">
    <source>
        <dbReference type="EMBL" id="EOR96199.1"/>
    </source>
</evidence>
<dbReference type="AlphaFoldDB" id="R9H4W6"/>
<dbReference type="InterPro" id="IPR036390">
    <property type="entry name" value="WH_DNA-bd_sf"/>
</dbReference>
<dbReference type="OrthoDB" id="961069at2"/>
<sequence>MSYILLQKLITQVEEFEIENKETLKSDDLQVFVSWLYIKLAKEESIIEPVWQGKEEGRTADSILNSLLLHLSRYAKHYSKMAILESPFRTIDEVIFLLNLLHSGPMGKVQLVDRNVLDKTTGIQIINRLLQQKFVEEYINEQDRRGKIIRITQVGSTALNEVMAKVRKASHIVSGNISETEKFELITLLQKLDSHHQITFKTQEI</sequence>
<dbReference type="eggNOG" id="COG1846">
    <property type="taxonomic scope" value="Bacteria"/>
</dbReference>
<dbReference type="Gene3D" id="1.10.10.10">
    <property type="entry name" value="Winged helix-like DNA-binding domain superfamily/Winged helix DNA-binding domain"/>
    <property type="match status" value="1"/>
</dbReference>
<dbReference type="GO" id="GO:0003700">
    <property type="term" value="F:DNA-binding transcription factor activity"/>
    <property type="evidence" value="ECO:0007669"/>
    <property type="project" value="InterPro"/>
</dbReference>
<dbReference type="PROSITE" id="PS50995">
    <property type="entry name" value="HTH_MARR_2"/>
    <property type="match status" value="1"/>
</dbReference>
<dbReference type="InterPro" id="IPR036388">
    <property type="entry name" value="WH-like_DNA-bd_sf"/>
</dbReference>
<reference evidence="2 3" key="1">
    <citation type="journal article" date="2013" name="Genome Announc.">
        <title>Draft Genome Sequence of Arcticibacter svalbardensis Strain MN12-7T, a Member of the Family Sphingobacteriaceae Isolated from an Arctic Soil Sample.</title>
        <authorList>
            <person name="Shivaji S."/>
            <person name="Ara S."/>
            <person name="Prasad S."/>
            <person name="Manasa B.P."/>
            <person name="Begum Z."/>
            <person name="Singh A."/>
            <person name="Kumar Pinnaka A."/>
        </authorList>
    </citation>
    <scope>NUCLEOTIDE SEQUENCE [LARGE SCALE GENOMIC DNA]</scope>
    <source>
        <strain evidence="2 3">MN12-7</strain>
    </source>
</reference>
<proteinExistence type="predicted"/>
<feature type="domain" description="HTH marR-type" evidence="1">
    <location>
        <begin position="61"/>
        <end position="194"/>
    </location>
</feature>